<dbReference type="EMBL" id="KF900397">
    <property type="protein sequence ID" value="AIE93547.1"/>
    <property type="molecule type" value="Genomic_DNA"/>
</dbReference>
<dbReference type="InterPro" id="IPR012295">
    <property type="entry name" value="TBP_dom_sf"/>
</dbReference>
<feature type="region of interest" description="Disordered" evidence="1">
    <location>
        <begin position="186"/>
        <end position="207"/>
    </location>
</feature>
<sequence length="207" mass="23155">MKMGRRSAVKVRVENQLVRFTAPQPFEAEEVINSLGGKKSGKYVILALKNPRATLLVDDEGRLVVHGTNHSEVAWAAAREMLLRLGRPDEGITTEKGPLVVSFDYGQPLRTDQVSEYYPAFETDERLECIRISDELHDMDLLFFSNGLGIALGARHKNLVEMAATHWGTRFDAENLFVKVLVKSNGSEEKVDSEPQEPALEVEEDDS</sequence>
<organism evidence="2">
    <name type="scientific">uncultured marine group II/III euryarchaeote AD1000_38_E02</name>
    <dbReference type="NCBI Taxonomy" id="1457760"/>
    <lineage>
        <taxon>Archaea</taxon>
        <taxon>Methanobacteriati</taxon>
        <taxon>Methanobacteriota</taxon>
        <taxon>environmental samples</taxon>
    </lineage>
</organism>
<proteinExistence type="predicted"/>
<accession>A0A075FV70</accession>
<protein>
    <submittedName>
        <fullName evidence="2">Uncharacterized protein</fullName>
    </submittedName>
</protein>
<evidence type="ECO:0000313" key="2">
    <source>
        <dbReference type="EMBL" id="AIE93547.1"/>
    </source>
</evidence>
<name>A0A075FV70_9EURY</name>
<reference evidence="2" key="1">
    <citation type="journal article" date="2014" name="Genome Biol. Evol.">
        <title>Pangenome evidence for extensive interdomain horizontal transfer affecting lineage core and shell genes in uncultured planktonic thaumarchaeota and euryarchaeota.</title>
        <authorList>
            <person name="Deschamps P."/>
            <person name="Zivanovic Y."/>
            <person name="Moreira D."/>
            <person name="Rodriguez-Valera F."/>
            <person name="Lopez-Garcia P."/>
        </authorList>
    </citation>
    <scope>NUCLEOTIDE SEQUENCE</scope>
</reference>
<evidence type="ECO:0000256" key="1">
    <source>
        <dbReference type="SAM" id="MobiDB-lite"/>
    </source>
</evidence>
<dbReference type="Gene3D" id="3.30.310.10">
    <property type="entry name" value="TATA-Binding Protein"/>
    <property type="match status" value="2"/>
</dbReference>
<dbReference type="AlphaFoldDB" id="A0A075FV70"/>